<dbReference type="SUPFAM" id="SSF48435">
    <property type="entry name" value="Bacterial muramidases"/>
    <property type="match status" value="1"/>
</dbReference>
<dbReference type="PANTHER" id="PTHR37423:SF2">
    <property type="entry name" value="MEMBRANE-BOUND LYTIC MUREIN TRANSGLYCOSYLASE C"/>
    <property type="match status" value="1"/>
</dbReference>
<dbReference type="OrthoDB" id="9815002at2"/>
<dbReference type="STRING" id="1217970.SAMN05444002_4030"/>
<evidence type="ECO:0000256" key="3">
    <source>
        <dbReference type="ARBA" id="ARBA00022729"/>
    </source>
</evidence>
<feature type="compositionally biased region" description="Acidic residues" evidence="4">
    <location>
        <begin position="57"/>
        <end position="66"/>
    </location>
</feature>
<dbReference type="GO" id="GO:0042597">
    <property type="term" value="C:periplasmic space"/>
    <property type="evidence" value="ECO:0007669"/>
    <property type="project" value="InterPro"/>
</dbReference>
<evidence type="ECO:0000256" key="1">
    <source>
        <dbReference type="ARBA" id="ARBA00007734"/>
    </source>
</evidence>
<evidence type="ECO:0000313" key="7">
    <source>
        <dbReference type="EMBL" id="SIO32760.1"/>
    </source>
</evidence>
<dbReference type="InterPro" id="IPR000189">
    <property type="entry name" value="Transglyc_AS"/>
</dbReference>
<dbReference type="PANTHER" id="PTHR37423">
    <property type="entry name" value="SOLUBLE LYTIC MUREIN TRANSGLYCOSYLASE-RELATED"/>
    <property type="match status" value="1"/>
</dbReference>
<evidence type="ECO:0000256" key="5">
    <source>
        <dbReference type="SAM" id="SignalP"/>
    </source>
</evidence>
<dbReference type="Gene3D" id="1.25.20.10">
    <property type="entry name" value="Bacterial muramidases"/>
    <property type="match status" value="1"/>
</dbReference>
<dbReference type="GO" id="GO:0000270">
    <property type="term" value="P:peptidoglycan metabolic process"/>
    <property type="evidence" value="ECO:0007669"/>
    <property type="project" value="InterPro"/>
</dbReference>
<dbReference type="AlphaFoldDB" id="A0A1N6IL51"/>
<comment type="similarity">
    <text evidence="1">Belongs to the transglycosylase Slt family.</text>
</comment>
<comment type="similarity">
    <text evidence="2">Belongs to the virb1 family.</text>
</comment>
<dbReference type="GO" id="GO:0004553">
    <property type="term" value="F:hydrolase activity, hydrolyzing O-glycosyl compounds"/>
    <property type="evidence" value="ECO:0007669"/>
    <property type="project" value="InterPro"/>
</dbReference>
<name>A0A1N6IL51_9RHOB</name>
<dbReference type="Gene3D" id="1.10.530.10">
    <property type="match status" value="1"/>
</dbReference>
<evidence type="ECO:0000313" key="8">
    <source>
        <dbReference type="Proteomes" id="UP000184932"/>
    </source>
</evidence>
<feature type="chain" id="PRO_5013178784" evidence="5">
    <location>
        <begin position="23"/>
        <end position="714"/>
    </location>
</feature>
<dbReference type="RefSeq" id="WP_074258164.1">
    <property type="nucleotide sequence ID" value="NZ_FSRL01000002.1"/>
</dbReference>
<sequence length="714" mass="77840">MHRYVLSLLAAACLMAGPVALAQAEPEAEDGPEVVQDAVLEVEEEATEAAAAAETEAAPDPEEEAEAALPRAEALEGVALAAKPPPARPKQATAFTLMMRALERGDWEQAAFSAALEGPAMERYAHWAKLRGGGGSFDDYVAFTADHADWPSMSYIHDRGEASIGRGEDPDKVVAYFGSKVPETALGVLHLVEAHVARGEDGDAAALAVLAWRTRTLNAEVEQALLERYPAILAPHHEARLDDLLWRDSRTAALRQMGRVSEDWQKLAEARMALRTRAAGVDAKIEAVPASLQSDAGLGWERYNWRVRKGLHEGAEELMVERSTSAEALGRPELWSNYRRIYARGLLRDGKVADAYALASRHFLAEGSDFADLEWLSGWIALRFLKDPELALWHFERFGEAVETPISLGRAGYWLGRAYADLGNAEKARDAYAMGAQYQTSYYGLLAAEAAGLPMDVTLTGREVFPPVEDTSLADSDVFAVGQRMIAEGETNEAERFLTHLAGTLPRREAGTLGTVMIEQGRVHLALKVAKAAAQNGIMIPAAYYPLHEMAETDWPVPAELALSIARRESEFDPVVVSPAGARGLMQLMPGTAKDMAGELKVRYDAAKLTEDPVYNATLGTAYLAGLIEIFGDAPVLVSVGYNAGPGRAVNWVGDQGDPRYPGVDVVDWIEMIPFRETRNYVMRVTESIPVYRARLTGRVETLEFTKMLQGVPN</sequence>
<feature type="domain" description="Transglycosylase SLT" evidence="6">
    <location>
        <begin position="549"/>
        <end position="658"/>
    </location>
</feature>
<gene>
    <name evidence="7" type="ORF">SAMN05444002_4030</name>
</gene>
<evidence type="ECO:0000256" key="4">
    <source>
        <dbReference type="SAM" id="MobiDB-lite"/>
    </source>
</evidence>
<evidence type="ECO:0000259" key="6">
    <source>
        <dbReference type="Pfam" id="PF01464"/>
    </source>
</evidence>
<reference evidence="8" key="1">
    <citation type="submission" date="2016-11" db="EMBL/GenBank/DDBJ databases">
        <authorList>
            <person name="Varghese N."/>
            <person name="Submissions S."/>
        </authorList>
    </citation>
    <scope>NUCLEOTIDE SEQUENCE [LARGE SCALE GENOMIC DNA]</scope>
    <source>
        <strain evidence="8">DSM 29440</strain>
    </source>
</reference>
<feature type="signal peptide" evidence="5">
    <location>
        <begin position="1"/>
        <end position="22"/>
    </location>
</feature>
<feature type="region of interest" description="Disordered" evidence="4">
    <location>
        <begin position="48"/>
        <end position="68"/>
    </location>
</feature>
<dbReference type="EMBL" id="FSRL01000002">
    <property type="protein sequence ID" value="SIO32760.1"/>
    <property type="molecule type" value="Genomic_DNA"/>
</dbReference>
<organism evidence="7 8">
    <name type="scientific">Vannielia litorea</name>
    <dbReference type="NCBI Taxonomy" id="1217970"/>
    <lineage>
        <taxon>Bacteria</taxon>
        <taxon>Pseudomonadati</taxon>
        <taxon>Pseudomonadota</taxon>
        <taxon>Alphaproteobacteria</taxon>
        <taxon>Rhodobacterales</taxon>
        <taxon>Paracoccaceae</taxon>
        <taxon>Vannielia</taxon>
    </lineage>
</organism>
<dbReference type="PROSITE" id="PS00922">
    <property type="entry name" value="TRANSGLYCOSYLASE"/>
    <property type="match status" value="1"/>
</dbReference>
<dbReference type="CDD" id="cd13401">
    <property type="entry name" value="Slt70-like"/>
    <property type="match status" value="1"/>
</dbReference>
<dbReference type="InterPro" id="IPR008258">
    <property type="entry name" value="Transglycosylase_SLT_dom_1"/>
</dbReference>
<keyword evidence="3 5" id="KW-0732">Signal</keyword>
<dbReference type="InterPro" id="IPR023346">
    <property type="entry name" value="Lysozyme-like_dom_sf"/>
</dbReference>
<evidence type="ECO:0000256" key="2">
    <source>
        <dbReference type="ARBA" id="ARBA00009387"/>
    </source>
</evidence>
<dbReference type="GO" id="GO:0008933">
    <property type="term" value="F:peptidoglycan lytic transglycosylase activity"/>
    <property type="evidence" value="ECO:0007669"/>
    <property type="project" value="InterPro"/>
</dbReference>
<keyword evidence="8" id="KW-1185">Reference proteome</keyword>
<proteinExistence type="inferred from homology"/>
<dbReference type="SUPFAM" id="SSF53955">
    <property type="entry name" value="Lysozyme-like"/>
    <property type="match status" value="1"/>
</dbReference>
<dbReference type="Pfam" id="PF01464">
    <property type="entry name" value="SLT"/>
    <property type="match status" value="1"/>
</dbReference>
<dbReference type="Proteomes" id="UP000184932">
    <property type="component" value="Unassembled WGS sequence"/>
</dbReference>
<dbReference type="GO" id="GO:0016020">
    <property type="term" value="C:membrane"/>
    <property type="evidence" value="ECO:0007669"/>
    <property type="project" value="InterPro"/>
</dbReference>
<protein>
    <submittedName>
        <fullName evidence="7">Soluble lytic murein transglycosylase</fullName>
    </submittedName>
</protein>
<accession>A0A1N6IL51</accession>
<dbReference type="InterPro" id="IPR008939">
    <property type="entry name" value="Lytic_TGlycosylase_superhlx_U"/>
</dbReference>